<dbReference type="Proteomes" id="UP001244136">
    <property type="component" value="Chromosome"/>
</dbReference>
<gene>
    <name evidence="3" type="ORF">QH948_08875</name>
</gene>
<dbReference type="EMBL" id="CP123967">
    <property type="protein sequence ID" value="WGT46271.1"/>
    <property type="molecule type" value="Genomic_DNA"/>
</dbReference>
<keyword evidence="2" id="KW-1133">Transmembrane helix</keyword>
<keyword evidence="2" id="KW-0812">Transmembrane</keyword>
<feature type="transmembrane region" description="Helical" evidence="2">
    <location>
        <begin position="39"/>
        <end position="63"/>
    </location>
</feature>
<evidence type="ECO:0000313" key="4">
    <source>
        <dbReference type="Proteomes" id="UP001244136"/>
    </source>
</evidence>
<feature type="region of interest" description="Disordered" evidence="1">
    <location>
        <begin position="99"/>
        <end position="172"/>
    </location>
</feature>
<feature type="compositionally biased region" description="Polar residues" evidence="1">
    <location>
        <begin position="139"/>
        <end position="150"/>
    </location>
</feature>
<keyword evidence="4" id="KW-1185">Reference proteome</keyword>
<evidence type="ECO:0000256" key="1">
    <source>
        <dbReference type="SAM" id="MobiDB-lite"/>
    </source>
</evidence>
<evidence type="ECO:0000313" key="3">
    <source>
        <dbReference type="EMBL" id="WGT46271.1"/>
    </source>
</evidence>
<proteinExistence type="predicted"/>
<accession>A0ABY8PV71</accession>
<feature type="transmembrane region" description="Helical" evidence="2">
    <location>
        <begin position="75"/>
        <end position="95"/>
    </location>
</feature>
<sequence>MMSLAFLITLGLAVVILAVAAGMTARTRAARPAVIGAGLAALVVGYWLTGWTQLTINGIASLVDWFHRTALTTPVAWGTGLLVGGLIVTVVGALLPKGSAQPSKGASPTAGSGPRAAAGGPGAATKAGPGAGAGPVPTRQKSTPQVQKGAQPTGLDPEDAEIEELLRKRGIM</sequence>
<name>A0ABY8PV71_9ACTN</name>
<organism evidence="3 4">
    <name type="scientific">Tessaracoccus lacteus</name>
    <dbReference type="NCBI Taxonomy" id="3041766"/>
    <lineage>
        <taxon>Bacteria</taxon>
        <taxon>Bacillati</taxon>
        <taxon>Actinomycetota</taxon>
        <taxon>Actinomycetes</taxon>
        <taxon>Propionibacteriales</taxon>
        <taxon>Propionibacteriaceae</taxon>
        <taxon>Tessaracoccus</taxon>
    </lineage>
</organism>
<protein>
    <recommendedName>
        <fullName evidence="5">Cellulose synthase</fullName>
    </recommendedName>
</protein>
<keyword evidence="2" id="KW-0472">Membrane</keyword>
<reference evidence="3 4" key="1">
    <citation type="journal article" date="2008" name="Int. J. Syst. Evol. Microbiol.">
        <title>Tessaracoccus flavescens sp. nov., isolated from marine sediment.</title>
        <authorList>
            <person name="Lee D.W."/>
            <person name="Lee S.D."/>
        </authorList>
    </citation>
    <scope>NUCLEOTIDE SEQUENCE [LARGE SCALE GENOMIC DNA]</scope>
    <source>
        <strain evidence="3 4">T21</strain>
    </source>
</reference>
<evidence type="ECO:0000256" key="2">
    <source>
        <dbReference type="SAM" id="Phobius"/>
    </source>
</evidence>
<feature type="compositionally biased region" description="Low complexity" evidence="1">
    <location>
        <begin position="105"/>
        <end position="128"/>
    </location>
</feature>
<evidence type="ECO:0008006" key="5">
    <source>
        <dbReference type="Google" id="ProtNLM"/>
    </source>
</evidence>
<dbReference type="RefSeq" id="WP_281144078.1">
    <property type="nucleotide sequence ID" value="NZ_CP123967.1"/>
</dbReference>